<dbReference type="OrthoDB" id="2553859at2759"/>
<feature type="compositionally biased region" description="Acidic residues" evidence="1">
    <location>
        <begin position="110"/>
        <end position="124"/>
    </location>
</feature>
<name>A0A7D8Z1M7_VANHU</name>
<organism evidence="2 3">
    <name type="scientific">Vanrija humicola</name>
    <name type="common">Yeast</name>
    <name type="synonym">Cryptococcus humicola</name>
    <dbReference type="NCBI Taxonomy" id="5417"/>
    <lineage>
        <taxon>Eukaryota</taxon>
        <taxon>Fungi</taxon>
        <taxon>Dikarya</taxon>
        <taxon>Basidiomycota</taxon>
        <taxon>Agaricomycotina</taxon>
        <taxon>Tremellomycetes</taxon>
        <taxon>Trichosporonales</taxon>
        <taxon>Trichosporonaceae</taxon>
        <taxon>Vanrija</taxon>
    </lineage>
</organism>
<protein>
    <submittedName>
        <fullName evidence="2">Uncharacterized protein</fullName>
    </submittedName>
</protein>
<keyword evidence="3" id="KW-1185">Reference proteome</keyword>
<comment type="caution">
    <text evidence="2">The sequence shown here is derived from an EMBL/GenBank/DDBJ whole genome shotgun (WGS) entry which is preliminary data.</text>
</comment>
<evidence type="ECO:0000313" key="3">
    <source>
        <dbReference type="Proteomes" id="UP000473826"/>
    </source>
</evidence>
<dbReference type="EMBL" id="QKWK01000003">
    <property type="protein sequence ID" value="TXT12849.1"/>
    <property type="molecule type" value="Genomic_DNA"/>
</dbReference>
<gene>
    <name evidence="2" type="ORF">VHUM_01250</name>
</gene>
<evidence type="ECO:0000256" key="1">
    <source>
        <dbReference type="SAM" id="MobiDB-lite"/>
    </source>
</evidence>
<feature type="region of interest" description="Disordered" evidence="1">
    <location>
        <begin position="13"/>
        <end position="47"/>
    </location>
</feature>
<evidence type="ECO:0000313" key="2">
    <source>
        <dbReference type="EMBL" id="TXT12849.1"/>
    </source>
</evidence>
<accession>A0A7D8Z1M7</accession>
<reference evidence="2 3" key="1">
    <citation type="journal article" date="2019" name="PLoS Genet.">
        <title>Convergent evolution of linked mating-type loci in basidiomycete fungi.</title>
        <authorList>
            <person name="Sun S."/>
            <person name="Coelho M.A."/>
            <person name="Heitman J."/>
            <person name="Nowrousian M."/>
        </authorList>
    </citation>
    <scope>NUCLEOTIDE SEQUENCE [LARGE SCALE GENOMIC DNA]</scope>
    <source>
        <strain evidence="2 3">CBS 4282</strain>
    </source>
</reference>
<sequence>MSKAISFTYALDPPASVPASSATHNGVPVPTSGAESFPITPGHSSRSATHAFYTDASAQLLAVQARVNEVLTAWKDAIGDAEKHKEATGKVAYGQGKAQRLMQANKADEAGDGEDEDDDEDSDE</sequence>
<dbReference type="AlphaFoldDB" id="A0A7D8Z1M7"/>
<feature type="region of interest" description="Disordered" evidence="1">
    <location>
        <begin position="83"/>
        <end position="124"/>
    </location>
</feature>
<proteinExistence type="predicted"/>
<dbReference type="Proteomes" id="UP000473826">
    <property type="component" value="Unassembled WGS sequence"/>
</dbReference>